<dbReference type="Pfam" id="PF13556">
    <property type="entry name" value="HTH_30"/>
    <property type="match status" value="1"/>
</dbReference>
<dbReference type="Gene3D" id="1.10.10.2840">
    <property type="entry name" value="PucR C-terminal helix-turn-helix domain"/>
    <property type="match status" value="1"/>
</dbReference>
<feature type="domain" description="PucR C-terminal helix-turn-helix" evidence="1">
    <location>
        <begin position="319"/>
        <end position="374"/>
    </location>
</feature>
<proteinExistence type="predicted"/>
<comment type="caution">
    <text evidence="2">The sequence shown here is derived from an EMBL/GenBank/DDBJ whole genome shotgun (WGS) entry which is preliminary data.</text>
</comment>
<dbReference type="Proteomes" id="UP000008363">
    <property type="component" value="Unassembled WGS sequence"/>
</dbReference>
<protein>
    <recommendedName>
        <fullName evidence="1">PucR C-terminal helix-turn-helix domain-containing protein</fullName>
    </recommendedName>
</protein>
<sequence>MGGGGLPDKDMSMSSTHDHLRFFAALTSLDELLVDDTITPEVAVARAAIALGAAVGLDTADRTVVARPDGTTAAGDDDETGSPAAGYRELGDGWRIWISPAQGYDSVIPDSWSADLSVWHMPSPIDTALARIAATVTIAGLRAGTRTLASDIRAVVDGDLSDEDRMGPIGRLRIAAPRSVAVMAFLGPAPDVDRIVHQVRAISDSVHHTRLDRVHLVLATDFDAFGQITVPTGVRGGYMPSRPALAAPDSWRRAKNALRFALPSTADAPPRPAASVFVDATELGCYELLAEELTPEGMARIADVQRLEELRTQSSPDILETLLAVASTDSLRQAARIVHLHHNSVAHRVERAERVLGFSCTEPYGRARLLLTLTVHRLFASRSLF</sequence>
<gene>
    <name evidence="2" type="ORF">GORHZ_065_00090</name>
</gene>
<dbReference type="AlphaFoldDB" id="K6WSK1"/>
<dbReference type="eggNOG" id="COG2508">
    <property type="taxonomic scope" value="Bacteria"/>
</dbReference>
<accession>K6WSK1</accession>
<dbReference type="STRING" id="1108045.GORHZ_065_00090"/>
<keyword evidence="3" id="KW-1185">Reference proteome</keyword>
<dbReference type="InterPro" id="IPR036390">
    <property type="entry name" value="WH_DNA-bd_sf"/>
</dbReference>
<dbReference type="InterPro" id="IPR025736">
    <property type="entry name" value="PucR_C-HTH_dom"/>
</dbReference>
<evidence type="ECO:0000313" key="3">
    <source>
        <dbReference type="Proteomes" id="UP000008363"/>
    </source>
</evidence>
<evidence type="ECO:0000313" key="2">
    <source>
        <dbReference type="EMBL" id="GAB89544.1"/>
    </source>
</evidence>
<name>K6WSK1_9ACTN</name>
<reference evidence="2 3" key="1">
    <citation type="submission" date="2012-08" db="EMBL/GenBank/DDBJ databases">
        <title>Whole genome shotgun sequence of Gordonia rhizosphera NBRC 16068.</title>
        <authorList>
            <person name="Takarada H."/>
            <person name="Isaki S."/>
            <person name="Hosoyama A."/>
            <person name="Tsuchikane K."/>
            <person name="Katsumata H."/>
            <person name="Baba S."/>
            <person name="Ohji S."/>
            <person name="Yamazaki S."/>
            <person name="Fujita N."/>
        </authorList>
    </citation>
    <scope>NUCLEOTIDE SEQUENCE [LARGE SCALE GENOMIC DNA]</scope>
    <source>
        <strain evidence="2 3">NBRC 16068</strain>
    </source>
</reference>
<evidence type="ECO:0000259" key="1">
    <source>
        <dbReference type="Pfam" id="PF13556"/>
    </source>
</evidence>
<dbReference type="InterPro" id="IPR042070">
    <property type="entry name" value="PucR_C-HTH_sf"/>
</dbReference>
<organism evidence="2 3">
    <name type="scientific">Gordonia rhizosphera NBRC 16068</name>
    <dbReference type="NCBI Taxonomy" id="1108045"/>
    <lineage>
        <taxon>Bacteria</taxon>
        <taxon>Bacillati</taxon>
        <taxon>Actinomycetota</taxon>
        <taxon>Actinomycetes</taxon>
        <taxon>Mycobacteriales</taxon>
        <taxon>Gordoniaceae</taxon>
        <taxon>Gordonia</taxon>
    </lineage>
</organism>
<dbReference type="SUPFAM" id="SSF46785">
    <property type="entry name" value="Winged helix' DNA-binding domain"/>
    <property type="match status" value="1"/>
</dbReference>
<dbReference type="EMBL" id="BAHC01000065">
    <property type="protein sequence ID" value="GAB89544.1"/>
    <property type="molecule type" value="Genomic_DNA"/>
</dbReference>